<evidence type="ECO:0000256" key="5">
    <source>
        <dbReference type="ARBA" id="ARBA00022989"/>
    </source>
</evidence>
<dbReference type="InterPro" id="IPR000515">
    <property type="entry name" value="MetI-like"/>
</dbReference>
<dbReference type="OrthoDB" id="2168559at2"/>
<dbReference type="GO" id="GO:0005524">
    <property type="term" value="F:ATP binding"/>
    <property type="evidence" value="ECO:0007669"/>
    <property type="project" value="UniProtKB-KW"/>
</dbReference>
<organism evidence="10 11">
    <name type="scientific">Alkalibacterium putridalgicola</name>
    <dbReference type="NCBI Taxonomy" id="426703"/>
    <lineage>
        <taxon>Bacteria</taxon>
        <taxon>Bacillati</taxon>
        <taxon>Bacillota</taxon>
        <taxon>Bacilli</taxon>
        <taxon>Lactobacillales</taxon>
        <taxon>Carnobacteriaceae</taxon>
        <taxon>Alkalibacterium</taxon>
    </lineage>
</organism>
<keyword evidence="10" id="KW-0762">Sugar transport</keyword>
<feature type="transmembrane region" description="Helical" evidence="7">
    <location>
        <begin position="128"/>
        <end position="151"/>
    </location>
</feature>
<reference evidence="10 11" key="1">
    <citation type="submission" date="2016-10" db="EMBL/GenBank/DDBJ databases">
        <authorList>
            <person name="de Groot N.N."/>
        </authorList>
    </citation>
    <scope>NUCLEOTIDE SEQUENCE [LARGE SCALE GENOMIC DNA]</scope>
    <source>
        <strain evidence="10 11">DSM 19182</strain>
    </source>
</reference>
<sequence>MTKSNEQTVAADSTASVSKKKLRKKNNNHPYFYIAPFVIVFLSFNIYPILLTFYYSLTNYTGMGGIENAEFVGLANYARLIGDDFFYEAFFNTIKIWGVNFAIQITIAMGLALLFSDMRLKLKGLNTFRALFFLPNIITIASVALLFSILLDWNYGSLNQMLLSLNLIDRPINWLNDPVLAQGWVALIGAWMWFGNTFIILMAGISGIPKDFYEAAYIDGANWWDTFTKITLPQLKPILLYVFITSIIGGLQIFDLPLLMTDGRGAPRGALNTMVIYLYNQGFSYANFGYSAAIAYGLFIITIVFSAITFKTMYRSQVKVKKGGRK</sequence>
<feature type="transmembrane region" description="Helical" evidence="7">
    <location>
        <begin position="288"/>
        <end position="310"/>
    </location>
</feature>
<dbReference type="Gene3D" id="1.10.3720.10">
    <property type="entry name" value="MetI-like"/>
    <property type="match status" value="1"/>
</dbReference>
<dbReference type="GO" id="GO:0055085">
    <property type="term" value="P:transmembrane transport"/>
    <property type="evidence" value="ECO:0007669"/>
    <property type="project" value="InterPro"/>
</dbReference>
<dbReference type="PROSITE" id="PS50928">
    <property type="entry name" value="ABC_TM1"/>
    <property type="match status" value="1"/>
</dbReference>
<protein>
    <submittedName>
        <fullName evidence="10">Multiple sugar transport system permease protein</fullName>
    </submittedName>
    <submittedName>
        <fullName evidence="9">Sugar ABC transporter ATP-binding protein</fullName>
    </submittedName>
</protein>
<dbReference type="PANTHER" id="PTHR30193:SF37">
    <property type="entry name" value="INNER MEMBRANE ABC TRANSPORTER PERMEASE PROTEIN YCJO"/>
    <property type="match status" value="1"/>
</dbReference>
<dbReference type="STRING" id="426703.SAMN04488100_10238"/>
<evidence type="ECO:0000256" key="2">
    <source>
        <dbReference type="ARBA" id="ARBA00022448"/>
    </source>
</evidence>
<name>A0A1H7QKT1_9LACT</name>
<evidence type="ECO:0000256" key="7">
    <source>
        <dbReference type="RuleBase" id="RU363032"/>
    </source>
</evidence>
<evidence type="ECO:0000256" key="6">
    <source>
        <dbReference type="ARBA" id="ARBA00023136"/>
    </source>
</evidence>
<comment type="subcellular location">
    <subcellularLocation>
        <location evidence="1 7">Cell membrane</location>
        <topology evidence="1 7">Multi-pass membrane protein</topology>
    </subcellularLocation>
</comment>
<evidence type="ECO:0000256" key="4">
    <source>
        <dbReference type="ARBA" id="ARBA00022692"/>
    </source>
</evidence>
<evidence type="ECO:0000313" key="9">
    <source>
        <dbReference type="EMBL" id="GEK88432.1"/>
    </source>
</evidence>
<feature type="transmembrane region" description="Helical" evidence="7">
    <location>
        <begin position="96"/>
        <end position="116"/>
    </location>
</feature>
<keyword evidence="5 7" id="KW-1133">Transmembrane helix</keyword>
<evidence type="ECO:0000256" key="3">
    <source>
        <dbReference type="ARBA" id="ARBA00022475"/>
    </source>
</evidence>
<evidence type="ECO:0000313" key="10">
    <source>
        <dbReference type="EMBL" id="SEL48378.1"/>
    </source>
</evidence>
<keyword evidence="12" id="KW-1185">Reference proteome</keyword>
<gene>
    <name evidence="9" type="ORF">APU01nite_04710</name>
    <name evidence="10" type="ORF">SAMN04488100_10238</name>
</gene>
<keyword evidence="4 7" id="KW-0812">Transmembrane</keyword>
<accession>A0A1H7QKT1</accession>
<dbReference type="Pfam" id="PF00528">
    <property type="entry name" value="BPD_transp_1"/>
    <property type="match status" value="1"/>
</dbReference>
<dbReference type="InterPro" id="IPR051393">
    <property type="entry name" value="ABC_transporter_permease"/>
</dbReference>
<evidence type="ECO:0000313" key="12">
    <source>
        <dbReference type="Proteomes" id="UP000321425"/>
    </source>
</evidence>
<keyword evidence="9" id="KW-0547">Nucleotide-binding</keyword>
<keyword evidence="6 7" id="KW-0472">Membrane</keyword>
<reference evidence="9 12" key="2">
    <citation type="submission" date="2019-07" db="EMBL/GenBank/DDBJ databases">
        <title>Whole genome shotgun sequence of Alkalibacterium putridalgicola NBRC 103243.</title>
        <authorList>
            <person name="Hosoyama A."/>
            <person name="Uohara A."/>
            <person name="Ohji S."/>
            <person name="Ichikawa N."/>
        </authorList>
    </citation>
    <scope>NUCLEOTIDE SEQUENCE [LARGE SCALE GENOMIC DNA]</scope>
    <source>
        <strain evidence="9 12">NBRC 103243</strain>
    </source>
</reference>
<dbReference type="AlphaFoldDB" id="A0A1H7QKT1"/>
<feature type="transmembrane region" description="Helical" evidence="7">
    <location>
        <begin position="31"/>
        <end position="55"/>
    </location>
</feature>
<dbReference type="InterPro" id="IPR035906">
    <property type="entry name" value="MetI-like_sf"/>
</dbReference>
<evidence type="ECO:0000313" key="11">
    <source>
        <dbReference type="Proteomes" id="UP000198548"/>
    </source>
</evidence>
<evidence type="ECO:0000259" key="8">
    <source>
        <dbReference type="PROSITE" id="PS50928"/>
    </source>
</evidence>
<dbReference type="RefSeq" id="WP_091486264.1">
    <property type="nucleotide sequence ID" value="NZ_BJUX01000003.1"/>
</dbReference>
<dbReference type="SUPFAM" id="SSF161098">
    <property type="entry name" value="MetI-like"/>
    <property type="match status" value="1"/>
</dbReference>
<proteinExistence type="inferred from homology"/>
<feature type="transmembrane region" description="Helical" evidence="7">
    <location>
        <begin position="184"/>
        <end position="205"/>
    </location>
</feature>
<keyword evidence="9" id="KW-0067">ATP-binding</keyword>
<feature type="transmembrane region" description="Helical" evidence="7">
    <location>
        <begin position="238"/>
        <end position="254"/>
    </location>
</feature>
<evidence type="ECO:0000256" key="1">
    <source>
        <dbReference type="ARBA" id="ARBA00004651"/>
    </source>
</evidence>
<dbReference type="EMBL" id="FOBL01000002">
    <property type="protein sequence ID" value="SEL48378.1"/>
    <property type="molecule type" value="Genomic_DNA"/>
</dbReference>
<dbReference type="Proteomes" id="UP000198548">
    <property type="component" value="Unassembled WGS sequence"/>
</dbReference>
<dbReference type="PANTHER" id="PTHR30193">
    <property type="entry name" value="ABC TRANSPORTER PERMEASE PROTEIN"/>
    <property type="match status" value="1"/>
</dbReference>
<dbReference type="EMBL" id="BJUX01000003">
    <property type="protein sequence ID" value="GEK88432.1"/>
    <property type="molecule type" value="Genomic_DNA"/>
</dbReference>
<comment type="similarity">
    <text evidence="7">Belongs to the binding-protein-dependent transport system permease family.</text>
</comment>
<dbReference type="GO" id="GO:0005886">
    <property type="term" value="C:plasma membrane"/>
    <property type="evidence" value="ECO:0007669"/>
    <property type="project" value="UniProtKB-SubCell"/>
</dbReference>
<dbReference type="CDD" id="cd06261">
    <property type="entry name" value="TM_PBP2"/>
    <property type="match status" value="1"/>
</dbReference>
<keyword evidence="2 7" id="KW-0813">Transport</keyword>
<feature type="domain" description="ABC transmembrane type-1" evidence="8">
    <location>
        <begin position="90"/>
        <end position="309"/>
    </location>
</feature>
<dbReference type="Proteomes" id="UP000321425">
    <property type="component" value="Unassembled WGS sequence"/>
</dbReference>
<keyword evidence="3" id="KW-1003">Cell membrane</keyword>
<dbReference type="SUPFAM" id="SSF160964">
    <property type="entry name" value="MalF N-terminal region-like"/>
    <property type="match status" value="1"/>
</dbReference>